<evidence type="ECO:0000256" key="1">
    <source>
        <dbReference type="ARBA" id="ARBA00022679"/>
    </source>
</evidence>
<keyword evidence="1" id="KW-0808">Transferase</keyword>
<evidence type="ECO:0000256" key="2">
    <source>
        <dbReference type="ARBA" id="ARBA00022741"/>
    </source>
</evidence>
<gene>
    <name evidence="7" type="ORF">GCM10011578_000650</name>
</gene>
<feature type="domain" description="Maltokinase N-terminal cap" evidence="6">
    <location>
        <begin position="20"/>
        <end position="102"/>
    </location>
</feature>
<dbReference type="Proteomes" id="UP000653411">
    <property type="component" value="Unassembled WGS sequence"/>
</dbReference>
<protein>
    <recommendedName>
        <fullName evidence="6">Maltokinase N-terminal cap domain-containing protein</fullName>
    </recommendedName>
</protein>
<dbReference type="Pfam" id="PF18085">
    <property type="entry name" value="Mak_N_cap"/>
    <property type="match status" value="1"/>
</dbReference>
<reference evidence="7" key="1">
    <citation type="journal article" date="2014" name="Int. J. Syst. Evol. Microbiol.">
        <title>Complete genome sequence of Corynebacterium casei LMG S-19264T (=DSM 44701T), isolated from a smear-ripened cheese.</title>
        <authorList>
            <consortium name="US DOE Joint Genome Institute (JGI-PGF)"/>
            <person name="Walter F."/>
            <person name="Albersmeier A."/>
            <person name="Kalinowski J."/>
            <person name="Ruckert C."/>
        </authorList>
    </citation>
    <scope>NUCLEOTIDE SEQUENCE</scope>
    <source>
        <strain evidence="7">CGMCC 4.7110</strain>
    </source>
</reference>
<dbReference type="GO" id="GO:0005524">
    <property type="term" value="F:ATP binding"/>
    <property type="evidence" value="ECO:0007669"/>
    <property type="project" value="UniProtKB-KW"/>
</dbReference>
<dbReference type="EMBL" id="BMML01000001">
    <property type="protein sequence ID" value="GGM85689.1"/>
    <property type="molecule type" value="Genomic_DNA"/>
</dbReference>
<keyword evidence="2" id="KW-0547">Nucleotide-binding</keyword>
<keyword evidence="3" id="KW-0418">Kinase</keyword>
<dbReference type="GO" id="GO:0016301">
    <property type="term" value="F:kinase activity"/>
    <property type="evidence" value="ECO:0007669"/>
    <property type="project" value="UniProtKB-KW"/>
</dbReference>
<evidence type="ECO:0000313" key="7">
    <source>
        <dbReference type="EMBL" id="GGM85689.1"/>
    </source>
</evidence>
<reference evidence="7" key="2">
    <citation type="submission" date="2020-09" db="EMBL/GenBank/DDBJ databases">
        <authorList>
            <person name="Sun Q."/>
            <person name="Zhou Y."/>
        </authorList>
    </citation>
    <scope>NUCLEOTIDE SEQUENCE</scope>
    <source>
        <strain evidence="7">CGMCC 4.7110</strain>
    </source>
</reference>
<organism evidence="7 8">
    <name type="scientific">Streptomyces fuscichromogenes</name>
    <dbReference type="NCBI Taxonomy" id="1324013"/>
    <lineage>
        <taxon>Bacteria</taxon>
        <taxon>Bacillati</taxon>
        <taxon>Actinomycetota</taxon>
        <taxon>Actinomycetes</taxon>
        <taxon>Kitasatosporales</taxon>
        <taxon>Streptomycetaceae</taxon>
        <taxon>Streptomyces</taxon>
    </lineage>
</organism>
<name>A0A917UGZ4_9ACTN</name>
<evidence type="ECO:0000256" key="5">
    <source>
        <dbReference type="SAM" id="MobiDB-lite"/>
    </source>
</evidence>
<dbReference type="RefSeq" id="WP_189260465.1">
    <property type="nucleotide sequence ID" value="NZ_BMML01000001.1"/>
</dbReference>
<evidence type="ECO:0000256" key="4">
    <source>
        <dbReference type="ARBA" id="ARBA00022840"/>
    </source>
</evidence>
<proteinExistence type="predicted"/>
<dbReference type="AlphaFoldDB" id="A0A917UGZ4"/>
<comment type="caution">
    <text evidence="7">The sequence shown here is derived from an EMBL/GenBank/DDBJ whole genome shotgun (WGS) entry which is preliminary data.</text>
</comment>
<accession>A0A917UGZ4</accession>
<keyword evidence="4" id="KW-0067">ATP-binding</keyword>
<feature type="region of interest" description="Disordered" evidence="5">
    <location>
        <begin position="172"/>
        <end position="195"/>
    </location>
</feature>
<dbReference type="InterPro" id="IPR040999">
    <property type="entry name" value="Mak_N_cap"/>
</dbReference>
<evidence type="ECO:0000259" key="6">
    <source>
        <dbReference type="Pfam" id="PF18085"/>
    </source>
</evidence>
<sequence>MALIHRTTLTPTKVELLAAWLPTRPWYHGPAAPELVKAGGFRLDDPEGAVGIEFMVVTEEAGAYLVPLTYRGSPLDGAGHALVGTMEHGVLGPRWAYDGCHDPVLTAGLLALIEGRAEAQAQSLTDTPDREVARSYAGAGPVTGLGAPVDTDGSTEFAVPDTGLVLRLPRVLTPGSTPPGGAVGQVTGAWEQPDGTRTRSLFAALEAR</sequence>
<evidence type="ECO:0000313" key="8">
    <source>
        <dbReference type="Proteomes" id="UP000653411"/>
    </source>
</evidence>
<keyword evidence="8" id="KW-1185">Reference proteome</keyword>
<evidence type="ECO:0000256" key="3">
    <source>
        <dbReference type="ARBA" id="ARBA00022777"/>
    </source>
</evidence>